<keyword evidence="5 12" id="KW-0963">Cytoplasm</keyword>
<keyword evidence="7 12" id="KW-0489">Methyltransferase</keyword>
<evidence type="ECO:0000256" key="10">
    <source>
        <dbReference type="ARBA" id="ARBA00025699"/>
    </source>
</evidence>
<keyword evidence="6 12" id="KW-0698">rRNA processing</keyword>
<evidence type="ECO:0000313" key="16">
    <source>
        <dbReference type="Proteomes" id="UP000184315"/>
    </source>
</evidence>
<proteinExistence type="inferred from homology"/>
<dbReference type="AlphaFoldDB" id="A0A1J1LEB2"/>
<dbReference type="GO" id="GO:0070475">
    <property type="term" value="P:rRNA base methylation"/>
    <property type="evidence" value="ECO:0007669"/>
    <property type="project" value="TreeGrafter"/>
</dbReference>
<evidence type="ECO:0000256" key="3">
    <source>
        <dbReference type="ARBA" id="ARBA00012328"/>
    </source>
</evidence>
<dbReference type="InterPro" id="IPR029028">
    <property type="entry name" value="Alpha/beta_knot_MTases"/>
</dbReference>
<evidence type="ECO:0000256" key="2">
    <source>
        <dbReference type="ARBA" id="ARBA00005528"/>
    </source>
</evidence>
<evidence type="ECO:0000259" key="13">
    <source>
        <dbReference type="Pfam" id="PF04452"/>
    </source>
</evidence>
<dbReference type="GO" id="GO:0005737">
    <property type="term" value="C:cytoplasm"/>
    <property type="evidence" value="ECO:0007669"/>
    <property type="project" value="UniProtKB-SubCell"/>
</dbReference>
<evidence type="ECO:0000256" key="6">
    <source>
        <dbReference type="ARBA" id="ARBA00022552"/>
    </source>
</evidence>
<dbReference type="STRING" id="671072.PL9214290100"/>
<dbReference type="Proteomes" id="UP000184315">
    <property type="component" value="Unassembled WGS sequence"/>
</dbReference>
<name>A0A1J1LEB2_9CYAN</name>
<dbReference type="Gene3D" id="3.40.1280.10">
    <property type="match status" value="1"/>
</dbReference>
<dbReference type="RefSeq" id="WP_072717514.1">
    <property type="nucleotide sequence ID" value="NZ_LN889782.1"/>
</dbReference>
<evidence type="ECO:0000256" key="9">
    <source>
        <dbReference type="ARBA" id="ARBA00022691"/>
    </source>
</evidence>
<comment type="similarity">
    <text evidence="2 12">Belongs to the RNA methyltransferase RsmE family.</text>
</comment>
<evidence type="ECO:0000256" key="11">
    <source>
        <dbReference type="ARBA" id="ARBA00047944"/>
    </source>
</evidence>
<dbReference type="EMBL" id="CZDF01000132">
    <property type="protein sequence ID" value="CUR30510.1"/>
    <property type="molecule type" value="Genomic_DNA"/>
</dbReference>
<dbReference type="PANTHER" id="PTHR30027">
    <property type="entry name" value="RIBOSOMAL RNA SMALL SUBUNIT METHYLTRANSFERASE E"/>
    <property type="match status" value="1"/>
</dbReference>
<dbReference type="GO" id="GO:0070042">
    <property type="term" value="F:rRNA (uridine-N3-)-methyltransferase activity"/>
    <property type="evidence" value="ECO:0007669"/>
    <property type="project" value="TreeGrafter"/>
</dbReference>
<protein>
    <recommendedName>
        <fullName evidence="4 12">Ribosomal RNA small subunit methyltransferase E</fullName>
        <ecNumber evidence="3 12">2.1.1.193</ecNumber>
    </recommendedName>
</protein>
<feature type="domain" description="Ribosomal RNA small subunit methyltransferase E methyltransferase" evidence="13">
    <location>
        <begin position="78"/>
        <end position="248"/>
    </location>
</feature>
<keyword evidence="16" id="KW-1185">Reference proteome</keyword>
<dbReference type="Pfam" id="PF04452">
    <property type="entry name" value="Methyltrans_RNA"/>
    <property type="match status" value="1"/>
</dbReference>
<keyword evidence="8 12" id="KW-0808">Transferase</keyword>
<dbReference type="InterPro" id="IPR015947">
    <property type="entry name" value="PUA-like_sf"/>
</dbReference>
<accession>A0A1J1LEB2</accession>
<evidence type="ECO:0000313" key="15">
    <source>
        <dbReference type="EMBL" id="CUR30510.1"/>
    </source>
</evidence>
<evidence type="ECO:0000256" key="8">
    <source>
        <dbReference type="ARBA" id="ARBA00022679"/>
    </source>
</evidence>
<dbReference type="InterPro" id="IPR006700">
    <property type="entry name" value="RsmE"/>
</dbReference>
<dbReference type="SUPFAM" id="SSF75217">
    <property type="entry name" value="alpha/beta knot"/>
    <property type="match status" value="1"/>
</dbReference>
<gene>
    <name evidence="15" type="primary">rsmE</name>
    <name evidence="15" type="ORF">PL9214290100</name>
</gene>
<dbReference type="OrthoDB" id="9815641at2"/>
<dbReference type="PIRSF" id="PIRSF015601">
    <property type="entry name" value="MTase_slr0722"/>
    <property type="match status" value="1"/>
</dbReference>
<keyword evidence="9 12" id="KW-0949">S-adenosyl-L-methionine</keyword>
<comment type="catalytic activity">
    <reaction evidence="11 12">
        <text>uridine(1498) in 16S rRNA + S-adenosyl-L-methionine = N(3)-methyluridine(1498) in 16S rRNA + S-adenosyl-L-homocysteine + H(+)</text>
        <dbReference type="Rhea" id="RHEA:42920"/>
        <dbReference type="Rhea" id="RHEA-COMP:10283"/>
        <dbReference type="Rhea" id="RHEA-COMP:10284"/>
        <dbReference type="ChEBI" id="CHEBI:15378"/>
        <dbReference type="ChEBI" id="CHEBI:57856"/>
        <dbReference type="ChEBI" id="CHEBI:59789"/>
        <dbReference type="ChEBI" id="CHEBI:65315"/>
        <dbReference type="ChEBI" id="CHEBI:74502"/>
        <dbReference type="EC" id="2.1.1.193"/>
    </reaction>
</comment>
<dbReference type="PANTHER" id="PTHR30027:SF3">
    <property type="entry name" value="16S RRNA (URACIL(1498)-N(3))-METHYLTRANSFERASE"/>
    <property type="match status" value="1"/>
</dbReference>
<dbReference type="NCBIfam" id="TIGR00046">
    <property type="entry name" value="RsmE family RNA methyltransferase"/>
    <property type="match status" value="1"/>
</dbReference>
<dbReference type="InterPro" id="IPR029026">
    <property type="entry name" value="tRNA_m1G_MTases_N"/>
</dbReference>
<comment type="subcellular location">
    <subcellularLocation>
        <location evidence="1 12">Cytoplasm</location>
    </subcellularLocation>
</comment>
<comment type="function">
    <text evidence="10 12">Specifically methylates the N3 position of the uracil ring of uridine 1498 (m3U1498) in 16S rRNA. Acts on the fully assembled 30S ribosomal subunit.</text>
</comment>
<feature type="domain" description="Ribosomal RNA small subunit methyltransferase E PUA-like" evidence="14">
    <location>
        <begin position="21"/>
        <end position="57"/>
    </location>
</feature>
<reference evidence="16" key="1">
    <citation type="submission" date="2015-10" db="EMBL/GenBank/DDBJ databases">
        <authorList>
            <person name="Regsiter A."/>
            <person name="william w."/>
        </authorList>
    </citation>
    <scope>NUCLEOTIDE SEQUENCE [LARGE SCALE GENOMIC DNA]</scope>
</reference>
<dbReference type="InterPro" id="IPR046887">
    <property type="entry name" value="RsmE_PUA-like"/>
</dbReference>
<evidence type="ECO:0000256" key="12">
    <source>
        <dbReference type="PIRNR" id="PIRNR015601"/>
    </source>
</evidence>
<evidence type="ECO:0000256" key="1">
    <source>
        <dbReference type="ARBA" id="ARBA00004496"/>
    </source>
</evidence>
<dbReference type="NCBIfam" id="NF008697">
    <property type="entry name" value="PRK11713.4-1"/>
    <property type="match status" value="1"/>
</dbReference>
<organism evidence="15 16">
    <name type="scientific">Planktothrix tepida PCC 9214</name>
    <dbReference type="NCBI Taxonomy" id="671072"/>
    <lineage>
        <taxon>Bacteria</taxon>
        <taxon>Bacillati</taxon>
        <taxon>Cyanobacteriota</taxon>
        <taxon>Cyanophyceae</taxon>
        <taxon>Oscillatoriophycideae</taxon>
        <taxon>Oscillatoriales</taxon>
        <taxon>Microcoleaceae</taxon>
        <taxon>Planktothrix</taxon>
    </lineage>
</organism>
<dbReference type="EC" id="2.1.1.193" evidence="3 12"/>
<evidence type="ECO:0000256" key="7">
    <source>
        <dbReference type="ARBA" id="ARBA00022603"/>
    </source>
</evidence>
<dbReference type="SUPFAM" id="SSF88697">
    <property type="entry name" value="PUA domain-like"/>
    <property type="match status" value="1"/>
</dbReference>
<evidence type="ECO:0000256" key="5">
    <source>
        <dbReference type="ARBA" id="ARBA00022490"/>
    </source>
</evidence>
<dbReference type="InterPro" id="IPR046886">
    <property type="entry name" value="RsmE_MTase_dom"/>
</dbReference>
<dbReference type="CDD" id="cd18084">
    <property type="entry name" value="RsmE-like"/>
    <property type="match status" value="1"/>
</dbReference>
<evidence type="ECO:0000256" key="4">
    <source>
        <dbReference type="ARBA" id="ARBA00013673"/>
    </source>
</evidence>
<dbReference type="Pfam" id="PF20260">
    <property type="entry name" value="PUA_4"/>
    <property type="match status" value="1"/>
</dbReference>
<evidence type="ECO:0000259" key="14">
    <source>
        <dbReference type="Pfam" id="PF20260"/>
    </source>
</evidence>
<sequence>MVQLQRIAIAPEQIQDEHLILTAEQQHYLGRVLRLKQGDRFIIIIEGQGQWWIVELIVNLPSVSPQAKLIETVSIQTELPVEIILIIALPKGDGFEEIVRCCTELGVTQFIPVISKRTLLKPSPQKVERWRRIATEAAEQSERQIIPKIYDPVSFPQGLLTLSTFKSNTQSSVQYIFESRGNYQPFMLELMSIIADKIPDKIMIATGPEGGWTEEEIQAAISMGFQPVSLGKRILRAVTAPIVAVSQMMGIIEHKQYF</sequence>